<feature type="signal peptide" evidence="1">
    <location>
        <begin position="1"/>
        <end position="16"/>
    </location>
</feature>
<accession>A0A5B0LSS9</accession>
<feature type="chain" id="PRO_5033845041" evidence="1">
    <location>
        <begin position="17"/>
        <end position="303"/>
    </location>
</feature>
<organism evidence="2 4">
    <name type="scientific">Puccinia graminis f. sp. tritici</name>
    <dbReference type="NCBI Taxonomy" id="56615"/>
    <lineage>
        <taxon>Eukaryota</taxon>
        <taxon>Fungi</taxon>
        <taxon>Dikarya</taxon>
        <taxon>Basidiomycota</taxon>
        <taxon>Pucciniomycotina</taxon>
        <taxon>Pucciniomycetes</taxon>
        <taxon>Pucciniales</taxon>
        <taxon>Pucciniaceae</taxon>
        <taxon>Puccinia</taxon>
    </lineage>
</organism>
<evidence type="ECO:0000313" key="5">
    <source>
        <dbReference type="Proteomes" id="UP000325313"/>
    </source>
</evidence>
<dbReference type="Proteomes" id="UP000324748">
    <property type="component" value="Unassembled WGS sequence"/>
</dbReference>
<keyword evidence="1" id="KW-0732">Signal</keyword>
<proteinExistence type="predicted"/>
<evidence type="ECO:0000256" key="1">
    <source>
        <dbReference type="SAM" id="SignalP"/>
    </source>
</evidence>
<protein>
    <submittedName>
        <fullName evidence="2">Uncharacterized protein</fullName>
    </submittedName>
</protein>
<evidence type="ECO:0000313" key="2">
    <source>
        <dbReference type="EMBL" id="KAA1067405.1"/>
    </source>
</evidence>
<keyword evidence="4" id="KW-1185">Reference proteome</keyword>
<evidence type="ECO:0000313" key="4">
    <source>
        <dbReference type="Proteomes" id="UP000324748"/>
    </source>
</evidence>
<dbReference type="EMBL" id="VSWC01000184">
    <property type="protein sequence ID" value="KAA1067405.1"/>
    <property type="molecule type" value="Genomic_DNA"/>
</dbReference>
<reference evidence="4 5" key="1">
    <citation type="submission" date="2019-05" db="EMBL/GenBank/DDBJ databases">
        <title>Emergence of the Ug99 lineage of the wheat stem rust pathogen through somatic hybridization.</title>
        <authorList>
            <person name="Li F."/>
            <person name="Upadhyaya N.M."/>
            <person name="Sperschneider J."/>
            <person name="Matny O."/>
            <person name="Nguyen-Phuc H."/>
            <person name="Mago R."/>
            <person name="Raley C."/>
            <person name="Miller M.E."/>
            <person name="Silverstein K.A.T."/>
            <person name="Henningsen E."/>
            <person name="Hirsch C.D."/>
            <person name="Visser B."/>
            <person name="Pretorius Z.A."/>
            <person name="Steffenson B.J."/>
            <person name="Schwessinger B."/>
            <person name="Dodds P.N."/>
            <person name="Figueroa M."/>
        </authorList>
    </citation>
    <scope>NUCLEOTIDE SEQUENCE [LARGE SCALE GENOMIC DNA]</scope>
    <source>
        <strain evidence="2">21-0</strain>
        <strain evidence="3 5">Ug99</strain>
    </source>
</reference>
<comment type="caution">
    <text evidence="2">The sequence shown here is derived from an EMBL/GenBank/DDBJ whole genome shotgun (WGS) entry which is preliminary data.</text>
</comment>
<dbReference type="Proteomes" id="UP000325313">
    <property type="component" value="Unassembled WGS sequence"/>
</dbReference>
<dbReference type="EMBL" id="VDEP01000005">
    <property type="protein sequence ID" value="KAA1137815.1"/>
    <property type="molecule type" value="Genomic_DNA"/>
</dbReference>
<name>A0A5B0LSS9_PUCGR</name>
<sequence>MHNWLIFCIPILFIKGSISPDAFKNSQLHVLSTLPETDETKLDRLVGDQIQENQSHRLSSNDQVSQESYEGQLAPGLHQKANLILDHLINKDHWIESRTEDCISGLFGPLVNIFKTFTTSLEKDKEMKENRKLLEKAAELIRKIFQRRAYEFLKYQRDPSDQNESRRVTQFPEKQIIPHELNNPLELEELPFSPGTIAKIDQIVVAIDKALVTDSNVNYRSAVPASNLVQLEGAFWEQFLPAFLNFFSKEFQGMDKETKSSELASEIEEIEKEFLNLNIGTRKADTRNSGNRLSHKSSRVCWY</sequence>
<dbReference type="AlphaFoldDB" id="A0A5B0LSS9"/>
<evidence type="ECO:0000313" key="3">
    <source>
        <dbReference type="EMBL" id="KAA1137815.1"/>
    </source>
</evidence>
<gene>
    <name evidence="2" type="ORF">PGT21_003980</name>
    <name evidence="3" type="ORF">PGTUg99_022467</name>
</gene>